<dbReference type="Pfam" id="PF03466">
    <property type="entry name" value="LysR_substrate"/>
    <property type="match status" value="1"/>
</dbReference>
<protein>
    <submittedName>
        <fullName evidence="6">Transcriptional regulator</fullName>
    </submittedName>
</protein>
<name>C7N345_SLAHD</name>
<dbReference type="Gene3D" id="3.40.190.290">
    <property type="match status" value="1"/>
</dbReference>
<organism evidence="6 7">
    <name type="scientific">Slackia heliotrinireducens (strain ATCC 29202 / DSM 20476 / NCTC 11029 / RHS 1)</name>
    <name type="common">Peptococcus heliotrinreducens</name>
    <dbReference type="NCBI Taxonomy" id="471855"/>
    <lineage>
        <taxon>Bacteria</taxon>
        <taxon>Bacillati</taxon>
        <taxon>Actinomycetota</taxon>
        <taxon>Coriobacteriia</taxon>
        <taxon>Eggerthellales</taxon>
        <taxon>Eggerthellaceae</taxon>
        <taxon>Slackia</taxon>
    </lineage>
</organism>
<dbReference type="AlphaFoldDB" id="C7N345"/>
<dbReference type="GO" id="GO:0003677">
    <property type="term" value="F:DNA binding"/>
    <property type="evidence" value="ECO:0007669"/>
    <property type="project" value="UniProtKB-KW"/>
</dbReference>
<accession>C7N345</accession>
<evidence type="ECO:0000256" key="1">
    <source>
        <dbReference type="ARBA" id="ARBA00009437"/>
    </source>
</evidence>
<dbReference type="FunFam" id="1.10.10.10:FF:000001">
    <property type="entry name" value="LysR family transcriptional regulator"/>
    <property type="match status" value="1"/>
</dbReference>
<dbReference type="SUPFAM" id="SSF53850">
    <property type="entry name" value="Periplasmic binding protein-like II"/>
    <property type="match status" value="1"/>
</dbReference>
<dbReference type="InterPro" id="IPR036390">
    <property type="entry name" value="WH_DNA-bd_sf"/>
</dbReference>
<evidence type="ECO:0000313" key="6">
    <source>
        <dbReference type="EMBL" id="ACV21566.1"/>
    </source>
</evidence>
<evidence type="ECO:0000313" key="7">
    <source>
        <dbReference type="Proteomes" id="UP000002026"/>
    </source>
</evidence>
<keyword evidence="2" id="KW-0805">Transcription regulation</keyword>
<dbReference type="Gene3D" id="1.10.10.10">
    <property type="entry name" value="Winged helix-like DNA-binding domain superfamily/Winged helix DNA-binding domain"/>
    <property type="match status" value="1"/>
</dbReference>
<dbReference type="CDD" id="cd05466">
    <property type="entry name" value="PBP2_LTTR_substrate"/>
    <property type="match status" value="1"/>
</dbReference>
<keyword evidence="7" id="KW-1185">Reference proteome</keyword>
<dbReference type="Pfam" id="PF00126">
    <property type="entry name" value="HTH_1"/>
    <property type="match status" value="1"/>
</dbReference>
<dbReference type="Proteomes" id="UP000002026">
    <property type="component" value="Chromosome"/>
</dbReference>
<evidence type="ECO:0000256" key="4">
    <source>
        <dbReference type="ARBA" id="ARBA00023163"/>
    </source>
</evidence>
<dbReference type="HOGENOM" id="CLU_039613_6_2_11"/>
<proteinExistence type="inferred from homology"/>
<dbReference type="InterPro" id="IPR050950">
    <property type="entry name" value="HTH-type_LysR_regulators"/>
</dbReference>
<dbReference type="EMBL" id="CP001684">
    <property type="protein sequence ID" value="ACV21566.1"/>
    <property type="molecule type" value="Genomic_DNA"/>
</dbReference>
<evidence type="ECO:0000256" key="2">
    <source>
        <dbReference type="ARBA" id="ARBA00023015"/>
    </source>
</evidence>
<feature type="domain" description="HTH lysR-type" evidence="5">
    <location>
        <begin position="3"/>
        <end position="61"/>
    </location>
</feature>
<dbReference type="eggNOG" id="COG0583">
    <property type="taxonomic scope" value="Bacteria"/>
</dbReference>
<keyword evidence="4" id="KW-0804">Transcription</keyword>
<dbReference type="PRINTS" id="PR00039">
    <property type="entry name" value="HTHLYSR"/>
</dbReference>
<dbReference type="InterPro" id="IPR036388">
    <property type="entry name" value="WH-like_DNA-bd_sf"/>
</dbReference>
<dbReference type="KEGG" id="shi:Shel_05060"/>
<dbReference type="GO" id="GO:0003700">
    <property type="term" value="F:DNA-binding transcription factor activity"/>
    <property type="evidence" value="ECO:0007669"/>
    <property type="project" value="InterPro"/>
</dbReference>
<keyword evidence="3" id="KW-0238">DNA-binding</keyword>
<dbReference type="PROSITE" id="PS50931">
    <property type="entry name" value="HTH_LYSR"/>
    <property type="match status" value="1"/>
</dbReference>
<dbReference type="PANTHER" id="PTHR30419">
    <property type="entry name" value="HTH-TYPE TRANSCRIPTIONAL REGULATOR YBHD"/>
    <property type="match status" value="1"/>
</dbReference>
<evidence type="ECO:0000256" key="3">
    <source>
        <dbReference type="ARBA" id="ARBA00023125"/>
    </source>
</evidence>
<dbReference type="InterPro" id="IPR000847">
    <property type="entry name" value="LysR_HTH_N"/>
</dbReference>
<dbReference type="SUPFAM" id="SSF46785">
    <property type="entry name" value="Winged helix' DNA-binding domain"/>
    <property type="match status" value="1"/>
</dbReference>
<dbReference type="RefSeq" id="WP_012797671.1">
    <property type="nucleotide sequence ID" value="NC_013165.1"/>
</dbReference>
<evidence type="ECO:0000259" key="5">
    <source>
        <dbReference type="PROSITE" id="PS50931"/>
    </source>
</evidence>
<sequence length="297" mass="32548">MSMISNNVKVFVAVAEAKSVTVAAKRLYISQPAVSKAVKTLEDDLGTKLFRRSKRTGLALTTAGEDILKLAYALIRTENDMYQTAFRENNVIGGRVTVASLPITTTMWLAPALQRFKARYPQVAVAIREDGVEEIETMVKDQVADFGLVDYTDQELEHRTLLPEQFCGVVSSKSQVTSVSLVDDQDRLIMNDMSRDFLIPLLPPDAGHFETSLIVREPESVIRLAEHECGIGIVAPFVIAASGRDVSAIPITPAVYMDFGIVANSFESLSPAAAELVRFIEEVATEQLESGLIQRLG</sequence>
<gene>
    <name evidence="6" type="ordered locus">Shel_05060</name>
</gene>
<comment type="similarity">
    <text evidence="1">Belongs to the LysR transcriptional regulatory family.</text>
</comment>
<dbReference type="GO" id="GO:0005829">
    <property type="term" value="C:cytosol"/>
    <property type="evidence" value="ECO:0007669"/>
    <property type="project" value="TreeGrafter"/>
</dbReference>
<dbReference type="InterPro" id="IPR005119">
    <property type="entry name" value="LysR_subst-bd"/>
</dbReference>
<reference evidence="6 7" key="1">
    <citation type="journal article" date="2009" name="Stand. Genomic Sci.">
        <title>Complete genome sequence of Slackia heliotrinireducens type strain (RHS 1).</title>
        <authorList>
            <person name="Pukall R."/>
            <person name="Lapidus A."/>
            <person name="Nolan M."/>
            <person name="Copeland A."/>
            <person name="Glavina Del Rio T."/>
            <person name="Lucas S."/>
            <person name="Chen F."/>
            <person name="Tice H."/>
            <person name="Cheng J.F."/>
            <person name="Chertkov O."/>
            <person name="Bruce D."/>
            <person name="Goodwin L."/>
            <person name="Kuske C."/>
            <person name="Brettin T."/>
            <person name="Detter J.C."/>
            <person name="Han C."/>
            <person name="Pitluck S."/>
            <person name="Pati A."/>
            <person name="Mavrommatis K."/>
            <person name="Ivanova N."/>
            <person name="Ovchinnikova G."/>
            <person name="Chen A."/>
            <person name="Palaniappan K."/>
            <person name="Schneider S."/>
            <person name="Rohde M."/>
            <person name="Chain P."/>
            <person name="D'haeseleer P."/>
            <person name="Goker M."/>
            <person name="Bristow J."/>
            <person name="Eisen J.A."/>
            <person name="Markowitz V."/>
            <person name="Kyrpides N.C."/>
            <person name="Klenk H.P."/>
            <person name="Hugenholtz P."/>
        </authorList>
    </citation>
    <scope>NUCLEOTIDE SEQUENCE [LARGE SCALE GENOMIC DNA]</scope>
    <source>
        <strain evidence="7">ATCC 29202 / DSM 20476 / NCTC 11029 / RHS 1</strain>
    </source>
</reference>
<dbReference type="STRING" id="471855.Shel_05060"/>